<gene>
    <name evidence="2" type="ORF">C7S18_14340</name>
</gene>
<dbReference type="Proteomes" id="UP000241074">
    <property type="component" value="Chromosome"/>
</dbReference>
<evidence type="ECO:0000259" key="1">
    <source>
        <dbReference type="PROSITE" id="PS50011"/>
    </source>
</evidence>
<reference evidence="2 3" key="1">
    <citation type="submission" date="2018-03" db="EMBL/GenBank/DDBJ databases">
        <title>Ahniella affigens gen. nov., sp. nov., a gammaproteobacterium isolated from sandy soil near a stream.</title>
        <authorList>
            <person name="Ko Y."/>
            <person name="Kim J.-H."/>
        </authorList>
    </citation>
    <scope>NUCLEOTIDE SEQUENCE [LARGE SCALE GENOMIC DNA]</scope>
    <source>
        <strain evidence="2 3">D13</strain>
    </source>
</reference>
<dbReference type="InterPro" id="IPR001245">
    <property type="entry name" value="Ser-Thr/Tyr_kinase_cat_dom"/>
</dbReference>
<dbReference type="InterPro" id="IPR011009">
    <property type="entry name" value="Kinase-like_dom_sf"/>
</dbReference>
<keyword evidence="3" id="KW-1185">Reference proteome</keyword>
<proteinExistence type="predicted"/>
<dbReference type="RefSeq" id="WP_106892219.1">
    <property type="nucleotide sequence ID" value="NZ_CP027860.1"/>
</dbReference>
<feature type="domain" description="Protein kinase" evidence="1">
    <location>
        <begin position="7"/>
        <end position="93"/>
    </location>
</feature>
<dbReference type="Gene3D" id="3.30.200.20">
    <property type="entry name" value="Phosphorylase Kinase, domain 1"/>
    <property type="match status" value="1"/>
</dbReference>
<dbReference type="PROSITE" id="PS50011">
    <property type="entry name" value="PROTEIN_KINASE_DOM"/>
    <property type="match status" value="1"/>
</dbReference>
<dbReference type="KEGG" id="xba:C7S18_14340"/>
<sequence length="93" mass="9861">MAGLPGYRIMARLAVAAPAALTRPSATSKAPQAVAIKLLGASTVSREEHRSFLNEHLVLSHLPHPNISTLLNGSIAAGRPYLVMDLIRGQPID</sequence>
<protein>
    <recommendedName>
        <fullName evidence="1">Protein kinase domain-containing protein</fullName>
    </recommendedName>
</protein>
<dbReference type="AlphaFoldDB" id="A0A2P1PTX8"/>
<evidence type="ECO:0000313" key="3">
    <source>
        <dbReference type="Proteomes" id="UP000241074"/>
    </source>
</evidence>
<evidence type="ECO:0000313" key="2">
    <source>
        <dbReference type="EMBL" id="AVP98299.1"/>
    </source>
</evidence>
<dbReference type="GO" id="GO:0004672">
    <property type="term" value="F:protein kinase activity"/>
    <property type="evidence" value="ECO:0007669"/>
    <property type="project" value="InterPro"/>
</dbReference>
<dbReference type="EMBL" id="CP027860">
    <property type="protein sequence ID" value="AVP98299.1"/>
    <property type="molecule type" value="Genomic_DNA"/>
</dbReference>
<dbReference type="SUPFAM" id="SSF56112">
    <property type="entry name" value="Protein kinase-like (PK-like)"/>
    <property type="match status" value="1"/>
</dbReference>
<name>A0A2P1PTX8_9GAMM</name>
<accession>A0A2P1PTX8</accession>
<dbReference type="InterPro" id="IPR000719">
    <property type="entry name" value="Prot_kinase_dom"/>
</dbReference>
<dbReference type="Pfam" id="PF07714">
    <property type="entry name" value="PK_Tyr_Ser-Thr"/>
    <property type="match status" value="1"/>
</dbReference>
<reference evidence="2 3" key="2">
    <citation type="submission" date="2018-03" db="EMBL/GenBank/DDBJ databases">
        <authorList>
            <person name="Keele B.F."/>
        </authorList>
    </citation>
    <scope>NUCLEOTIDE SEQUENCE [LARGE SCALE GENOMIC DNA]</scope>
    <source>
        <strain evidence="2 3">D13</strain>
    </source>
</reference>
<organism evidence="2 3">
    <name type="scientific">Ahniella affigens</name>
    <dbReference type="NCBI Taxonomy" id="2021234"/>
    <lineage>
        <taxon>Bacteria</taxon>
        <taxon>Pseudomonadati</taxon>
        <taxon>Pseudomonadota</taxon>
        <taxon>Gammaproteobacteria</taxon>
        <taxon>Lysobacterales</taxon>
        <taxon>Rhodanobacteraceae</taxon>
        <taxon>Ahniella</taxon>
    </lineage>
</organism>
<dbReference type="GO" id="GO:0005524">
    <property type="term" value="F:ATP binding"/>
    <property type="evidence" value="ECO:0007669"/>
    <property type="project" value="InterPro"/>
</dbReference>